<evidence type="ECO:0000256" key="1">
    <source>
        <dbReference type="ARBA" id="ARBA00008239"/>
    </source>
</evidence>
<dbReference type="GO" id="GO:0005524">
    <property type="term" value="F:ATP binding"/>
    <property type="evidence" value="ECO:0007669"/>
    <property type="project" value="UniProtKB-KW"/>
</dbReference>
<evidence type="ECO:0000256" key="2">
    <source>
        <dbReference type="ARBA" id="ARBA00022741"/>
    </source>
</evidence>
<dbReference type="InterPro" id="IPR001404">
    <property type="entry name" value="Hsp90_fam"/>
</dbReference>
<keyword evidence="2" id="KW-0547">Nucleotide-binding</keyword>
<evidence type="ECO:0000256" key="3">
    <source>
        <dbReference type="ARBA" id="ARBA00022840"/>
    </source>
</evidence>
<dbReference type="RefSeq" id="WP_160808256.1">
    <property type="nucleotide sequence ID" value="NZ_WVTG01000010.1"/>
</dbReference>
<proteinExistence type="inferred from homology"/>
<dbReference type="Gene3D" id="3.30.565.10">
    <property type="entry name" value="Histidine kinase-like ATPase, C-terminal domain"/>
    <property type="match status" value="1"/>
</dbReference>
<evidence type="ECO:0000313" key="7">
    <source>
        <dbReference type="Proteomes" id="UP000429730"/>
    </source>
</evidence>
<dbReference type="AlphaFoldDB" id="A0AAP6RGF8"/>
<evidence type="ECO:0000313" key="6">
    <source>
        <dbReference type="EMBL" id="MXS52173.1"/>
    </source>
</evidence>
<keyword evidence="4" id="KW-0143">Chaperone</keyword>
<gene>
    <name evidence="6" type="ORF">GTI81_05430</name>
</gene>
<comment type="caution">
    <text evidence="6">The sequence shown here is derived from an EMBL/GenBank/DDBJ whole genome shotgun (WGS) entry which is preliminary data.</text>
</comment>
<accession>A0AAP6RGF8</accession>
<dbReference type="GO" id="GO:0051082">
    <property type="term" value="F:unfolded protein binding"/>
    <property type="evidence" value="ECO:0007669"/>
    <property type="project" value="InterPro"/>
</dbReference>
<dbReference type="GO" id="GO:0140662">
    <property type="term" value="F:ATP-dependent protein folding chaperone"/>
    <property type="evidence" value="ECO:0007669"/>
    <property type="project" value="InterPro"/>
</dbReference>
<keyword evidence="3 6" id="KW-0067">ATP-binding</keyword>
<organism evidence="6 7">
    <name type="scientific">Enterococcus faecalis</name>
    <name type="common">Streptococcus faecalis</name>
    <dbReference type="NCBI Taxonomy" id="1351"/>
    <lineage>
        <taxon>Bacteria</taxon>
        <taxon>Bacillati</taxon>
        <taxon>Bacillota</taxon>
        <taxon>Bacilli</taxon>
        <taxon>Lactobacillales</taxon>
        <taxon>Enterococcaceae</taxon>
        <taxon>Enterococcus</taxon>
    </lineage>
</organism>
<evidence type="ECO:0000259" key="5">
    <source>
        <dbReference type="Pfam" id="PF24391"/>
    </source>
</evidence>
<name>A0AAP6RGF8_ENTFL</name>
<dbReference type="InterPro" id="IPR036890">
    <property type="entry name" value="HATPase_C_sf"/>
</dbReference>
<reference evidence="6 7" key="1">
    <citation type="submission" date="2019-04" db="EMBL/GenBank/DDBJ databases">
        <title>Step-wise assembly of the neonatal virome modulated by breast feeding.</title>
        <authorList>
            <person name="Liang G."/>
            <person name="Bushman F."/>
        </authorList>
    </citation>
    <scope>NUCLEOTIDE SEQUENCE [LARGE SCALE GENOMIC DNA]</scope>
    <source>
        <strain evidence="6 7">E3754</strain>
    </source>
</reference>
<comment type="similarity">
    <text evidence="1">Belongs to the heat shock protein 90 family.</text>
</comment>
<dbReference type="GO" id="GO:0016887">
    <property type="term" value="F:ATP hydrolysis activity"/>
    <property type="evidence" value="ECO:0007669"/>
    <property type="project" value="InterPro"/>
</dbReference>
<dbReference type="Proteomes" id="UP000429730">
    <property type="component" value="Unassembled WGS sequence"/>
</dbReference>
<sequence length="1157" mass="135680">MDGNFFKKILKSSSNYSEEFTNKLILICEKLIPDIETHLKTISQTLPNFDVHDESHAENVLENMLTISNYHEEDSPKLTDIEYFLIIFSAYVHDSGMALPKWQLNIFKATEGDKRFDLYEDISLKMNNDGKKSFTFSDARQWIMDHRELIYRDYNTVEKFIFSELTEDKFVDSLAKSLISYQEFRNGYTPDLNSIDNKMEYLKKSEEIRYEYIRSNHHIFSAKNCELLVNKLESYCGKFNANKLCDDLSKIVIGHGLDFSEIKGYSLRSNYSKGNYANQFFITMLLRLGDIIHFSSDRSPESLLSSKLIQDPISLIHWKVKQEDINFWLNSFNEKGRRQISYSAYFKEPKLYYFFQDYLNWIDMEISNYNIFLNILEKDTNLSKFTIFYDLKLADKVNRNEVLYDKNLFVPVENLKFVLNQNKILDLLMSIGLYKDKYLCLRELYQNSMDACKCAIAGNLIEKGVIEFGIEEDNSGRYLYCLDNGMGMTKEIIENYFLNIGTSYYQSRQFYELKASWEKGVSNTSQFGVGILSCFMIGNEIEVVTKNLYEKKDNLISFKIDGPHENFYYKKSEEMDNEKIGNSGTLIKVYLSDQEINNDYIEDFDMQLFFSDRRKSISTEKSSDISLRANIYFILFHSINIIPSEMDVSVRLNDGTSKTVVDNFKPLNLEDISQEKIMDKTNQNFNHEYRDNLIYLKENWADCNVELVEVRSENIYLASNIVFSKSDDKKLIKKISSYPFLKRGGLVSINGVIVEDYRKVKDKLDRILQRDINNDQPFIINFDGANKPKLSVDRLSITDFSDELSLELKELIEQLKIEMFEKINFILEGCVNKELMLENIIGNTEIFKLDWIELLVEKKDSTTDKLFEKLNDYLLDINHISDFFKAGKSRVKFNLLFNNLSKHEWMVYLSKLLDAEKIELFDDYFEITTIKELKINQNLLENYRDGKIVPFLTYADNWNSYFPEYDMVTALYPIVSSSLFELAESEYYNNKVKINDRVKWLGSTSNGLSGMGSLQSAQLIPEFGFGSIPRRQWPKKEYPSRILNFERSLSEFWLFELNSFGRTIKEDHKDYVLRAFISPTILCEEEVVKLDNIKEKYPIYYEGVYEGWSVVFLGKTAEIIYQRGKHKSDELLKDIPSSFSNPEMINYHLVNGERVDL</sequence>
<dbReference type="PANTHER" id="PTHR11528">
    <property type="entry name" value="HEAT SHOCK PROTEIN 90 FAMILY MEMBER"/>
    <property type="match status" value="1"/>
</dbReference>
<dbReference type="SUPFAM" id="SSF55874">
    <property type="entry name" value="ATPase domain of HSP90 chaperone/DNA topoisomerase II/histidine kinase"/>
    <property type="match status" value="1"/>
</dbReference>
<dbReference type="InterPro" id="IPR056471">
    <property type="entry name" value="HD-CE"/>
</dbReference>
<feature type="domain" description="HD-CE" evidence="5">
    <location>
        <begin position="46"/>
        <end position="367"/>
    </location>
</feature>
<protein>
    <submittedName>
        <fullName evidence="6">ATP-binding protein</fullName>
    </submittedName>
</protein>
<dbReference type="EMBL" id="WVTJ01000007">
    <property type="protein sequence ID" value="MXS52173.1"/>
    <property type="molecule type" value="Genomic_DNA"/>
</dbReference>
<dbReference type="Pfam" id="PF24391">
    <property type="entry name" value="HD-CE"/>
    <property type="match status" value="1"/>
</dbReference>
<evidence type="ECO:0000256" key="4">
    <source>
        <dbReference type="ARBA" id="ARBA00023186"/>
    </source>
</evidence>